<dbReference type="EMBL" id="JABTEG010000004">
    <property type="protein sequence ID" value="KAG4305203.1"/>
    <property type="molecule type" value="Genomic_DNA"/>
</dbReference>
<organism evidence="1 2">
    <name type="scientific">Pneumocystis oryctolagi</name>
    <dbReference type="NCBI Taxonomy" id="42067"/>
    <lineage>
        <taxon>Eukaryota</taxon>
        <taxon>Fungi</taxon>
        <taxon>Dikarya</taxon>
        <taxon>Ascomycota</taxon>
        <taxon>Taphrinomycotina</taxon>
        <taxon>Pneumocystomycetes</taxon>
        <taxon>Pneumocystaceae</taxon>
        <taxon>Pneumocystis</taxon>
    </lineage>
</organism>
<dbReference type="Proteomes" id="UP000768646">
    <property type="component" value="Unassembled WGS sequence"/>
</dbReference>
<comment type="caution">
    <text evidence="1">The sequence shown here is derived from an EMBL/GenBank/DDBJ whole genome shotgun (WGS) entry which is preliminary data.</text>
</comment>
<sequence length="227" mass="25565">MGIPVDSQVSFQNLENVENIGSHLKDIFKRVDEIKQELESLGNILHQVCFFIKQSNINVLKHNVNMETPLVDKEGFPRSDIDVVSIRIARARINQLKNDYHALTDNIQEALRILHSQESQNITQNIIEDIVERPFARVNYVINQSPAALSGLQEGDLIKRFGTIHAGNHQELSALVQLVEASDNKKIELLIVRKTESKETDINLTLIPRKDWGGNGSLGAHIVPINL</sequence>
<accession>A0ACB7CC96</accession>
<reference evidence="1 2" key="1">
    <citation type="journal article" date="2021" name="Commun. Biol.">
        <title>Genomic insights into the host specific adaptation of the Pneumocystis genus.</title>
        <authorList>
            <person name="Cisse O.H."/>
            <person name="Ma L."/>
            <person name="Dekker J.P."/>
            <person name="Khil P.P."/>
            <person name="Youn J.-H."/>
            <person name="Brenchley J.M."/>
            <person name="Blair R."/>
            <person name="Pahar B."/>
            <person name="Chabe M."/>
            <person name="Van Rompay K.K.A."/>
            <person name="Keesler R."/>
            <person name="Sukura A."/>
            <person name="Hirsch V."/>
            <person name="Kutty G."/>
            <person name="Liu Y."/>
            <person name="Peng L."/>
            <person name="Chen J."/>
            <person name="Song J."/>
            <person name="Weissenbacher-Lang C."/>
            <person name="Xu J."/>
            <person name="Upham N.S."/>
            <person name="Stajich J.E."/>
            <person name="Cuomo C.A."/>
            <person name="Cushion M.T."/>
            <person name="Kovacs J.A."/>
        </authorList>
    </citation>
    <scope>NUCLEOTIDE SEQUENCE [LARGE SCALE GENOMIC DNA]</scope>
    <source>
        <strain evidence="1 2">RABM</strain>
    </source>
</reference>
<protein>
    <submittedName>
        <fullName evidence="1">Uncharacterized protein</fullName>
    </submittedName>
</protein>
<proteinExistence type="predicted"/>
<evidence type="ECO:0000313" key="2">
    <source>
        <dbReference type="Proteomes" id="UP000768646"/>
    </source>
</evidence>
<evidence type="ECO:0000313" key="1">
    <source>
        <dbReference type="EMBL" id="KAG4305203.1"/>
    </source>
</evidence>
<name>A0ACB7CC96_9ASCO</name>
<keyword evidence="2" id="KW-1185">Reference proteome</keyword>
<gene>
    <name evidence="1" type="ORF">PORY_001373</name>
</gene>